<dbReference type="Proteomes" id="UP001597525">
    <property type="component" value="Unassembled WGS sequence"/>
</dbReference>
<dbReference type="Gene3D" id="2.120.10.30">
    <property type="entry name" value="TolB, C-terminal domain"/>
    <property type="match status" value="2"/>
</dbReference>
<dbReference type="Pfam" id="PF07676">
    <property type="entry name" value="PD40"/>
    <property type="match status" value="1"/>
</dbReference>
<evidence type="ECO:0000313" key="5">
    <source>
        <dbReference type="Proteomes" id="UP001597525"/>
    </source>
</evidence>
<evidence type="ECO:0000256" key="2">
    <source>
        <dbReference type="ARBA" id="ARBA00022825"/>
    </source>
</evidence>
<sequence length="629" mass="72604">MYRFLLWVFAFGMMGLLVSCGNRQNTDQLIPVEDFFVKAEKSNFRLSPDGKRIAYLGVDDHCRNIFVLDLEDKSKSKQLTYQSDMNVQYFFWASDSSIVYSNSHAPTDSLRLFGISINDEKSKPLLPVKKVKLRWLQPQKLYGHYLLAAMNDRDSTVFDLYKIFLDGRKPELVTSNPGNILNWFPSPDGKVRLAVTSDSVQESILYRADEQLPFKQVATTDYQTLIQPLGFVKNEKNMIYALSNHGRDKLALVEYNIERGEEERLIYSNGEVDLEQGGYSDNLQEMVFSQYTADKTEKLFFNKEFQRNFEKLAAEFKGQDIDIIDTDTSLQNWIVKISTDINAGGIYYFNVKKQKADLLVDINPKLLKAKLSPKQSMRYQSRDGLTIHGFLTYPNTDERKDLPVVVLVHDGPNRRESVDFDAEVQFLANRGYLVFQLNYRGSVGYGRKFWTAGFKEWGGKIQSDIIDGVTSLIHQGIVDKRRVAIMGTGFGGYSALHAATYNSSFYRCAVSMSGYTNLFTYFKEIPPYQQQYVRLFYNIIGNPTKEYEMFKAISPVFHADRVKIPVLFAQGGSDRYSSLTDANQFVQKLKNNKVPIKYIYREEEGRRFKSEENIINYYQEVETFLRTYL</sequence>
<keyword evidence="1" id="KW-0378">Hydrolase</keyword>
<dbReference type="Gene3D" id="3.40.50.1820">
    <property type="entry name" value="alpha/beta hydrolase"/>
    <property type="match status" value="1"/>
</dbReference>
<protein>
    <submittedName>
        <fullName evidence="4">S9 family peptidase</fullName>
    </submittedName>
</protein>
<feature type="domain" description="Peptidase S9 prolyl oligopeptidase catalytic" evidence="3">
    <location>
        <begin position="419"/>
        <end position="629"/>
    </location>
</feature>
<dbReference type="SUPFAM" id="SSF82171">
    <property type="entry name" value="DPP6 N-terminal domain-like"/>
    <property type="match status" value="1"/>
</dbReference>
<reference evidence="5" key="1">
    <citation type="journal article" date="2019" name="Int. J. Syst. Evol. Microbiol.">
        <title>The Global Catalogue of Microorganisms (GCM) 10K type strain sequencing project: providing services to taxonomists for standard genome sequencing and annotation.</title>
        <authorList>
            <consortium name="The Broad Institute Genomics Platform"/>
            <consortium name="The Broad Institute Genome Sequencing Center for Infectious Disease"/>
            <person name="Wu L."/>
            <person name="Ma J."/>
        </authorList>
    </citation>
    <scope>NUCLEOTIDE SEQUENCE [LARGE SCALE GENOMIC DNA]</scope>
    <source>
        <strain evidence="5">KCTC 22814</strain>
    </source>
</reference>
<dbReference type="InterPro" id="IPR001375">
    <property type="entry name" value="Peptidase_S9_cat"/>
</dbReference>
<evidence type="ECO:0000313" key="4">
    <source>
        <dbReference type="EMBL" id="MFD2968384.1"/>
    </source>
</evidence>
<accession>A0ABW6BJG4</accession>
<dbReference type="EMBL" id="JBHUPB010000008">
    <property type="protein sequence ID" value="MFD2968384.1"/>
    <property type="molecule type" value="Genomic_DNA"/>
</dbReference>
<gene>
    <name evidence="4" type="ORF">ACFS7Y_13370</name>
</gene>
<dbReference type="InterPro" id="IPR011042">
    <property type="entry name" value="6-blade_b-propeller_TolB-like"/>
</dbReference>
<dbReference type="RefSeq" id="WP_320185630.1">
    <property type="nucleotide sequence ID" value="NZ_CP138332.1"/>
</dbReference>
<keyword evidence="5" id="KW-1185">Reference proteome</keyword>
<dbReference type="InterPro" id="IPR029058">
    <property type="entry name" value="AB_hydrolase_fold"/>
</dbReference>
<dbReference type="PANTHER" id="PTHR42776">
    <property type="entry name" value="SERINE PEPTIDASE S9 FAMILY MEMBER"/>
    <property type="match status" value="1"/>
</dbReference>
<proteinExistence type="predicted"/>
<comment type="caution">
    <text evidence="4">The sequence shown here is derived from an EMBL/GenBank/DDBJ whole genome shotgun (WGS) entry which is preliminary data.</text>
</comment>
<organism evidence="4 5">
    <name type="scientific">Sphingobacterium bambusae</name>
    <dbReference type="NCBI Taxonomy" id="662858"/>
    <lineage>
        <taxon>Bacteria</taxon>
        <taxon>Pseudomonadati</taxon>
        <taxon>Bacteroidota</taxon>
        <taxon>Sphingobacteriia</taxon>
        <taxon>Sphingobacteriales</taxon>
        <taxon>Sphingobacteriaceae</taxon>
        <taxon>Sphingobacterium</taxon>
    </lineage>
</organism>
<keyword evidence="2" id="KW-0720">Serine protease</keyword>
<dbReference type="InterPro" id="IPR011659">
    <property type="entry name" value="WD40"/>
</dbReference>
<name>A0ABW6BJG4_9SPHI</name>
<dbReference type="PANTHER" id="PTHR42776:SF27">
    <property type="entry name" value="DIPEPTIDYL PEPTIDASE FAMILY MEMBER 6"/>
    <property type="match status" value="1"/>
</dbReference>
<evidence type="ECO:0000256" key="1">
    <source>
        <dbReference type="ARBA" id="ARBA00022801"/>
    </source>
</evidence>
<dbReference type="PROSITE" id="PS51257">
    <property type="entry name" value="PROKAR_LIPOPROTEIN"/>
    <property type="match status" value="1"/>
</dbReference>
<dbReference type="Pfam" id="PF00326">
    <property type="entry name" value="Peptidase_S9"/>
    <property type="match status" value="1"/>
</dbReference>
<dbReference type="SUPFAM" id="SSF53474">
    <property type="entry name" value="alpha/beta-Hydrolases"/>
    <property type="match status" value="1"/>
</dbReference>
<keyword evidence="2" id="KW-0645">Protease</keyword>
<evidence type="ECO:0000259" key="3">
    <source>
        <dbReference type="Pfam" id="PF00326"/>
    </source>
</evidence>